<keyword evidence="3" id="KW-0238">DNA-binding</keyword>
<dbReference type="PANTHER" id="PTHR34580:SF9">
    <property type="entry name" value="SLL5097 PROTEIN"/>
    <property type="match status" value="1"/>
</dbReference>
<proteinExistence type="predicted"/>
<dbReference type="Pfam" id="PF13280">
    <property type="entry name" value="WYL"/>
    <property type="match status" value="1"/>
</dbReference>
<evidence type="ECO:0000313" key="3">
    <source>
        <dbReference type="EMBL" id="MBE1427178.1"/>
    </source>
</evidence>
<name>A0ABR9H8X5_9BACT</name>
<reference evidence="3 4" key="1">
    <citation type="submission" date="2020-10" db="EMBL/GenBank/DDBJ databases">
        <title>Genomic Encyclopedia of Type Strains, Phase IV (KMG-IV): sequencing the most valuable type-strain genomes for metagenomic binning, comparative biology and taxonomic classification.</title>
        <authorList>
            <person name="Goeker M."/>
        </authorList>
    </citation>
    <scope>NUCLEOTIDE SEQUENCE [LARGE SCALE GENOMIC DNA]</scope>
    <source>
        <strain evidence="3 4">DSM 4194</strain>
    </source>
</reference>
<dbReference type="InterPro" id="IPR057727">
    <property type="entry name" value="WCX_dom"/>
</dbReference>
<dbReference type="EMBL" id="JADBGG010000048">
    <property type="protein sequence ID" value="MBE1427178.1"/>
    <property type="molecule type" value="Genomic_DNA"/>
</dbReference>
<gene>
    <name evidence="3" type="ORF">H4684_003867</name>
</gene>
<dbReference type="PANTHER" id="PTHR34580">
    <property type="match status" value="1"/>
</dbReference>
<evidence type="ECO:0000313" key="4">
    <source>
        <dbReference type="Proteomes" id="UP000639010"/>
    </source>
</evidence>
<organism evidence="3 4">
    <name type="scientific">Desulfomicrobium macestii</name>
    <dbReference type="NCBI Taxonomy" id="90731"/>
    <lineage>
        <taxon>Bacteria</taxon>
        <taxon>Pseudomonadati</taxon>
        <taxon>Thermodesulfobacteriota</taxon>
        <taxon>Desulfovibrionia</taxon>
        <taxon>Desulfovibrionales</taxon>
        <taxon>Desulfomicrobiaceae</taxon>
        <taxon>Desulfomicrobium</taxon>
    </lineage>
</organism>
<feature type="domain" description="WCX" evidence="2">
    <location>
        <begin position="104"/>
        <end position="182"/>
    </location>
</feature>
<protein>
    <submittedName>
        <fullName evidence="3">DNA-binding transcriptional regulator YafY</fullName>
    </submittedName>
</protein>
<keyword evidence="4" id="KW-1185">Reference proteome</keyword>
<dbReference type="PROSITE" id="PS52050">
    <property type="entry name" value="WYL"/>
    <property type="match status" value="1"/>
</dbReference>
<sequence>MSEEKKEVVDGLFKAITERRRVRIEYHKPHANPVEYEVDPYQLYVLEGALYLDGYHWKRKAVRCFKVCRIKQIWPTEIIFSNERGYVYEARRMSSFCQFATDREPETVRIWFSPFAAPYIREEYRHPNQTIMDNADGSLIFEVKVTEPREVLWWAMRWGADFEVLEPEWLKEEAMEKVRGMAGRYGMRFVAEQK</sequence>
<accession>A0ABR9H8X5</accession>
<dbReference type="InterPro" id="IPR026881">
    <property type="entry name" value="WYL_dom"/>
</dbReference>
<dbReference type="RefSeq" id="WP_192624950.1">
    <property type="nucleotide sequence ID" value="NZ_JADBGG010000048.1"/>
</dbReference>
<evidence type="ECO:0000259" key="2">
    <source>
        <dbReference type="Pfam" id="PF25583"/>
    </source>
</evidence>
<dbReference type="InterPro" id="IPR051534">
    <property type="entry name" value="CBASS_pafABC_assoc_protein"/>
</dbReference>
<dbReference type="Proteomes" id="UP000639010">
    <property type="component" value="Unassembled WGS sequence"/>
</dbReference>
<dbReference type="Pfam" id="PF25583">
    <property type="entry name" value="WCX"/>
    <property type="match status" value="1"/>
</dbReference>
<comment type="caution">
    <text evidence="3">The sequence shown here is derived from an EMBL/GenBank/DDBJ whole genome shotgun (WGS) entry which is preliminary data.</text>
</comment>
<feature type="domain" description="WYL" evidence="1">
    <location>
        <begin position="7"/>
        <end position="73"/>
    </location>
</feature>
<dbReference type="GO" id="GO:0003677">
    <property type="term" value="F:DNA binding"/>
    <property type="evidence" value="ECO:0007669"/>
    <property type="project" value="UniProtKB-KW"/>
</dbReference>
<evidence type="ECO:0000259" key="1">
    <source>
        <dbReference type="Pfam" id="PF13280"/>
    </source>
</evidence>